<keyword evidence="6" id="KW-0347">Helicase</keyword>
<dbReference type="PROSITE" id="PS51193">
    <property type="entry name" value="HELICASE_ATP_BIND_2"/>
    <property type="match status" value="1"/>
</dbReference>
<keyword evidence="3" id="KW-0067">ATP-binding</keyword>
<evidence type="ECO:0000313" key="7">
    <source>
        <dbReference type="Proteomes" id="UP000094793"/>
    </source>
</evidence>
<sequence>MAATTVTEKPSTGAQATSAVGAGAHTSSIESSSDLLAAAVDHKLSAKGSPRRGQQDLCDDVADVMSTSITNRSTAVTGTAPQPALLGRAKTGTGKSLGYLAPAMFHAAKYGHRTVVSTKDLALQRQIVDQDAPHINAALDQGGYDKSAVTVLKGFSNYVCPRSLMLSVTDAIDTTASTKHSSVVDGIERLTAPLTNDDEAESSDGYAAFVKGRMDKFVTESQGLLDEPTRDFYTWATTTGMDTSGPNVHDLSDYPHALPTPVKLSATQQRTDCPATCPLAAICPPNISRQRAADAEVIVTNHTFLAIQAAVDAPVIVSNKTIGPIDHLIIDEAHELPAITRKQASGAVSSQIIGKLASTVSKLLDDDEAADKAVHASSVVRDLMRTHLGQMMGEETGELTIDEDSDPTEGFRASFDNWATTTKNALLAEKNALGKSETMSPVQLRRSDRLASAIRQLAELRGVLIQATEHRPGRARWIAKDDSGLSLNTSAVGVAKILGERVFTGYEPADPSELAAQAAEDAQRGDIEDDEDQEARDVPFWRQGNSYPLSVTCVSATLPGTFPRDIGLDTDVIDYASVFDDAYAASAFFSPRVSNDDGGVDPDKLCRGFGRRKKLDYAKHRAWSIETMTELIRANGGSALVLATSAQGGKAYAHALRSALDVPVYDQWSSAGASVLRHNFTSNESSVLVATRGMMTGLDVPGDALSLVIIDRIPRAPMNAVDNARADLISSDGVSGFLEQDDVYGSDAAVLLEQAAGRLIRSITDTGMVALLDPRVSPKSDLTNKRNPSYRYYKQIIKPFGTKLSSTDDAVSWLAGQFSQRGRS</sequence>
<accession>A0A1D7W669</accession>
<dbReference type="InterPro" id="IPR006555">
    <property type="entry name" value="ATP-dep_Helicase_C"/>
</dbReference>
<dbReference type="InterPro" id="IPR027417">
    <property type="entry name" value="P-loop_NTPase"/>
</dbReference>
<keyword evidence="1" id="KW-0547">Nucleotide-binding</keyword>
<dbReference type="Pfam" id="PF13307">
    <property type="entry name" value="Helicase_C_2"/>
    <property type="match status" value="1"/>
</dbReference>
<dbReference type="KEGG" id="blin:BLSMQ_2754"/>
<proteinExistence type="inferred from homology"/>
<dbReference type="GO" id="GO:0003678">
    <property type="term" value="F:DNA helicase activity"/>
    <property type="evidence" value="ECO:0007669"/>
    <property type="project" value="TreeGrafter"/>
</dbReference>
<gene>
    <name evidence="6" type="ORF">BLSMQ_2754</name>
</gene>
<protein>
    <submittedName>
        <fullName evidence="6">DinG family ATP-dependent helicase YoaA</fullName>
    </submittedName>
</protein>
<feature type="compositionally biased region" description="Polar residues" evidence="5">
    <location>
        <begin position="1"/>
        <end position="18"/>
    </location>
</feature>
<dbReference type="PATRIC" id="fig|1703.10.peg.2841"/>
<evidence type="ECO:0000313" key="6">
    <source>
        <dbReference type="EMBL" id="AOP54460.1"/>
    </source>
</evidence>
<evidence type="ECO:0000256" key="5">
    <source>
        <dbReference type="SAM" id="MobiDB-lite"/>
    </source>
</evidence>
<organism evidence="6 7">
    <name type="scientific">Brevibacterium aurantiacum</name>
    <dbReference type="NCBI Taxonomy" id="273384"/>
    <lineage>
        <taxon>Bacteria</taxon>
        <taxon>Bacillati</taxon>
        <taxon>Actinomycetota</taxon>
        <taxon>Actinomycetes</taxon>
        <taxon>Micrococcales</taxon>
        <taxon>Brevibacteriaceae</taxon>
        <taxon>Brevibacterium</taxon>
    </lineage>
</organism>
<dbReference type="Gene3D" id="3.40.50.300">
    <property type="entry name" value="P-loop containing nucleotide triphosphate hydrolases"/>
    <property type="match status" value="2"/>
</dbReference>
<keyword evidence="2" id="KW-0378">Hydrolase</keyword>
<dbReference type="InterPro" id="IPR045028">
    <property type="entry name" value="DinG/Rad3-like"/>
</dbReference>
<dbReference type="PANTHER" id="PTHR11472">
    <property type="entry name" value="DNA REPAIR DEAD HELICASE RAD3/XP-D SUBFAMILY MEMBER"/>
    <property type="match status" value="1"/>
</dbReference>
<feature type="region of interest" description="Disordered" evidence="5">
    <location>
        <begin position="515"/>
        <end position="534"/>
    </location>
</feature>
<dbReference type="GO" id="GO:0006139">
    <property type="term" value="P:nucleobase-containing compound metabolic process"/>
    <property type="evidence" value="ECO:0007669"/>
    <property type="project" value="InterPro"/>
</dbReference>
<dbReference type="AlphaFoldDB" id="A0A1D7W669"/>
<evidence type="ECO:0000256" key="4">
    <source>
        <dbReference type="ARBA" id="ARBA00038058"/>
    </source>
</evidence>
<dbReference type="InterPro" id="IPR014013">
    <property type="entry name" value="Helic_SF1/SF2_ATP-bd_DinG/Rad3"/>
</dbReference>
<dbReference type="EMBL" id="CP017150">
    <property type="protein sequence ID" value="AOP54460.1"/>
    <property type="molecule type" value="Genomic_DNA"/>
</dbReference>
<reference evidence="7" key="1">
    <citation type="submission" date="2016-09" db="EMBL/GenBank/DDBJ databases">
        <title>Complete Genome Sequence of Brevibacterium linens SMQ-1335.</title>
        <authorList>
            <person name="de Melo A.G."/>
            <person name="Labrie S.J."/>
            <person name="Dumaresq J."/>
            <person name="Roberts R.J."/>
            <person name="Tremblay D.M."/>
            <person name="Moineau S."/>
        </authorList>
    </citation>
    <scope>NUCLEOTIDE SEQUENCE [LARGE SCALE GENOMIC DNA]</scope>
    <source>
        <strain evidence="7">SMQ-1335</strain>
    </source>
</reference>
<dbReference type="SMART" id="SM00491">
    <property type="entry name" value="HELICc2"/>
    <property type="match status" value="1"/>
</dbReference>
<dbReference type="GO" id="GO:0003676">
    <property type="term" value="F:nucleic acid binding"/>
    <property type="evidence" value="ECO:0007669"/>
    <property type="project" value="InterPro"/>
</dbReference>
<dbReference type="GO" id="GO:0005524">
    <property type="term" value="F:ATP binding"/>
    <property type="evidence" value="ECO:0007669"/>
    <property type="project" value="UniProtKB-KW"/>
</dbReference>
<dbReference type="Proteomes" id="UP000094793">
    <property type="component" value="Chromosome"/>
</dbReference>
<evidence type="ECO:0000256" key="3">
    <source>
        <dbReference type="ARBA" id="ARBA00022840"/>
    </source>
</evidence>
<dbReference type="RefSeq" id="WP_069600553.1">
    <property type="nucleotide sequence ID" value="NZ_CP017150.1"/>
</dbReference>
<comment type="similarity">
    <text evidence="4">Belongs to the helicase family. DinG subfamily.</text>
</comment>
<dbReference type="OrthoDB" id="9805194at2"/>
<dbReference type="GO" id="GO:0016818">
    <property type="term" value="F:hydrolase activity, acting on acid anhydrides, in phosphorus-containing anhydrides"/>
    <property type="evidence" value="ECO:0007669"/>
    <property type="project" value="InterPro"/>
</dbReference>
<evidence type="ECO:0000256" key="2">
    <source>
        <dbReference type="ARBA" id="ARBA00022801"/>
    </source>
</evidence>
<dbReference type="SUPFAM" id="SSF52540">
    <property type="entry name" value="P-loop containing nucleoside triphosphate hydrolases"/>
    <property type="match status" value="1"/>
</dbReference>
<evidence type="ECO:0000256" key="1">
    <source>
        <dbReference type="ARBA" id="ARBA00022741"/>
    </source>
</evidence>
<dbReference type="PANTHER" id="PTHR11472:SF34">
    <property type="entry name" value="REGULATOR OF TELOMERE ELONGATION HELICASE 1"/>
    <property type="match status" value="1"/>
</dbReference>
<name>A0A1D7W669_BREAU</name>
<feature type="region of interest" description="Disordered" evidence="5">
    <location>
        <begin position="1"/>
        <end position="22"/>
    </location>
</feature>